<protein>
    <recommendedName>
        <fullName evidence="3">YjbR protein</fullName>
    </recommendedName>
</protein>
<dbReference type="Proteomes" id="UP000198765">
    <property type="component" value="Chromosome I"/>
</dbReference>
<evidence type="ECO:0000313" key="1">
    <source>
        <dbReference type="EMBL" id="SBT44101.1"/>
    </source>
</evidence>
<dbReference type="InterPro" id="IPR038056">
    <property type="entry name" value="YjbR-like_sf"/>
</dbReference>
<name>A0A1A8ZJS3_9ACTN</name>
<keyword evidence="2" id="KW-1185">Reference proteome</keyword>
<reference evidence="1 2" key="1">
    <citation type="submission" date="2016-06" db="EMBL/GenBank/DDBJ databases">
        <authorList>
            <person name="Kjaerup R.B."/>
            <person name="Dalgaard T.S."/>
            <person name="Juul-Madsen H.R."/>
        </authorList>
    </citation>
    <scope>NUCLEOTIDE SEQUENCE [LARGE SCALE GENOMIC DNA]</scope>
    <source>
        <strain evidence="1 2">DSM 45248</strain>
    </source>
</reference>
<gene>
    <name evidence="1" type="ORF">GA0070621_1966</name>
</gene>
<dbReference type="InterPro" id="IPR058532">
    <property type="entry name" value="YjbR/MT2646/Rv2570-like"/>
</dbReference>
<dbReference type="PATRIC" id="fig|299146.4.peg.2028"/>
<dbReference type="SUPFAM" id="SSF142906">
    <property type="entry name" value="YjbR-like"/>
    <property type="match status" value="1"/>
</dbReference>
<evidence type="ECO:0008006" key="3">
    <source>
        <dbReference type="Google" id="ProtNLM"/>
    </source>
</evidence>
<organism evidence="1 2">
    <name type="scientific">Micromonospora narathiwatensis</name>
    <dbReference type="NCBI Taxonomy" id="299146"/>
    <lineage>
        <taxon>Bacteria</taxon>
        <taxon>Bacillati</taxon>
        <taxon>Actinomycetota</taxon>
        <taxon>Actinomycetes</taxon>
        <taxon>Micromonosporales</taxon>
        <taxon>Micromonosporaceae</taxon>
        <taxon>Micromonospora</taxon>
    </lineage>
</organism>
<dbReference type="Gene3D" id="3.90.1150.30">
    <property type="match status" value="1"/>
</dbReference>
<proteinExistence type="predicted"/>
<sequence length="131" mass="15224">MAARPGDPNVTRRRYGRAVVTVDDVRALARTLPRTSEHLIRDRVKFRVGAIVYVAFSQDERTMGFGYPKEERDALIAAEPDLFFLPRPSDLRFNWVCCHLHRLDHDRMTELVSESWRMVVPKFLARQRLGG</sequence>
<dbReference type="Pfam" id="PF04237">
    <property type="entry name" value="YjbR"/>
    <property type="match status" value="1"/>
</dbReference>
<accession>A0A1A8ZJS3</accession>
<dbReference type="AlphaFoldDB" id="A0A1A8ZJS3"/>
<evidence type="ECO:0000313" key="2">
    <source>
        <dbReference type="Proteomes" id="UP000198765"/>
    </source>
</evidence>
<dbReference type="EMBL" id="LT594324">
    <property type="protein sequence ID" value="SBT44101.1"/>
    <property type="molecule type" value="Genomic_DNA"/>
</dbReference>